<protein>
    <submittedName>
        <fullName evidence="3">Uncharacterized protein</fullName>
    </submittedName>
</protein>
<dbReference type="SUPFAM" id="SSF63829">
    <property type="entry name" value="Calcium-dependent phosphotriesterase"/>
    <property type="match status" value="1"/>
</dbReference>
<dbReference type="Pfam" id="PF01436">
    <property type="entry name" value="NHL"/>
    <property type="match status" value="1"/>
</dbReference>
<dbReference type="EMBL" id="GG666666">
    <property type="protein sequence ID" value="EEN44765.1"/>
    <property type="molecule type" value="Genomic_DNA"/>
</dbReference>
<dbReference type="InParanoid" id="C3ZRG5"/>
<gene>
    <name evidence="3" type="ORF">BRAFLDRAFT_89819</name>
</gene>
<proteinExistence type="predicted"/>
<evidence type="ECO:0000313" key="3">
    <source>
        <dbReference type="EMBL" id="EEN44765.1"/>
    </source>
</evidence>
<dbReference type="CDD" id="cd05819">
    <property type="entry name" value="NHL"/>
    <property type="match status" value="1"/>
</dbReference>
<dbReference type="Gene3D" id="2.120.10.30">
    <property type="entry name" value="TolB, C-terminal domain"/>
    <property type="match status" value="1"/>
</dbReference>
<dbReference type="FunFam" id="2.120.10.30:FF:000064">
    <property type="entry name" value="Uncharacterized protein"/>
    <property type="match status" value="1"/>
</dbReference>
<evidence type="ECO:0000256" key="1">
    <source>
        <dbReference type="ARBA" id="ARBA00022737"/>
    </source>
</evidence>
<accession>C3ZRG5</accession>
<dbReference type="InterPro" id="IPR011042">
    <property type="entry name" value="6-blade_b-propeller_TolB-like"/>
</dbReference>
<sequence>MDGEGNLWVVGRKNLTDEIAVHYDKHGKILGRIGLKSTGRWRSIALDFRSNHILITQTRTGQSLIGLPTSAPGEVEVYRPDKSLVRAVDAVFVRTVDGQQQMKEPGYLTVDREGNILVSDSGTNSVHVCNEDGKFLFQFGGFGHSRGKLYAPHGICTDREGNIIVADSGNRRLEMFDKIGRFLRHIITDIEPLAVAIATQGQLVVTFWDHTVSILKNY</sequence>
<feature type="repeat" description="NHL" evidence="2">
    <location>
        <begin position="136"/>
        <end position="179"/>
    </location>
</feature>
<dbReference type="PANTHER" id="PTHR24104:SF50">
    <property type="entry name" value="SMP-30_GLUCONOLACTONASE_LRE-LIKE REGION DOMAIN-CONTAINING PROTEIN"/>
    <property type="match status" value="1"/>
</dbReference>
<reference evidence="3" key="1">
    <citation type="journal article" date="2008" name="Nature">
        <title>The amphioxus genome and the evolution of the chordate karyotype.</title>
        <authorList>
            <consortium name="US DOE Joint Genome Institute (JGI-PGF)"/>
            <person name="Putnam N.H."/>
            <person name="Butts T."/>
            <person name="Ferrier D.E.K."/>
            <person name="Furlong R.F."/>
            <person name="Hellsten U."/>
            <person name="Kawashima T."/>
            <person name="Robinson-Rechavi M."/>
            <person name="Shoguchi E."/>
            <person name="Terry A."/>
            <person name="Yu J.-K."/>
            <person name="Benito-Gutierrez E.L."/>
            <person name="Dubchak I."/>
            <person name="Garcia-Fernandez J."/>
            <person name="Gibson-Brown J.J."/>
            <person name="Grigoriev I.V."/>
            <person name="Horton A.C."/>
            <person name="de Jong P.J."/>
            <person name="Jurka J."/>
            <person name="Kapitonov V.V."/>
            <person name="Kohara Y."/>
            <person name="Kuroki Y."/>
            <person name="Lindquist E."/>
            <person name="Lucas S."/>
            <person name="Osoegawa K."/>
            <person name="Pennacchio L.A."/>
            <person name="Salamov A.A."/>
            <person name="Satou Y."/>
            <person name="Sauka-Spengler T."/>
            <person name="Schmutz J."/>
            <person name="Shin-I T."/>
            <person name="Toyoda A."/>
            <person name="Bronner-Fraser M."/>
            <person name="Fujiyama A."/>
            <person name="Holland L.Z."/>
            <person name="Holland P.W.H."/>
            <person name="Satoh N."/>
            <person name="Rokhsar D.S."/>
        </authorList>
    </citation>
    <scope>NUCLEOTIDE SEQUENCE [LARGE SCALE GENOMIC DNA]</scope>
    <source>
        <strain evidence="3">S238N-H82</strain>
        <tissue evidence="3">Testes</tissue>
    </source>
</reference>
<dbReference type="PANTHER" id="PTHR24104">
    <property type="entry name" value="E3 UBIQUITIN-PROTEIN LIGASE NHLRC1-RELATED"/>
    <property type="match status" value="1"/>
</dbReference>
<dbReference type="InterPro" id="IPR050952">
    <property type="entry name" value="TRIM-NHL_E3_ligases"/>
</dbReference>
<keyword evidence="1" id="KW-0677">Repeat</keyword>
<dbReference type="InterPro" id="IPR001258">
    <property type="entry name" value="NHL_repeat"/>
</dbReference>
<evidence type="ECO:0000256" key="2">
    <source>
        <dbReference type="PROSITE-ProRule" id="PRU00504"/>
    </source>
</evidence>
<name>C3ZRG5_BRAFL</name>
<dbReference type="STRING" id="7739.C3ZRG5"/>
<dbReference type="PROSITE" id="PS51125">
    <property type="entry name" value="NHL"/>
    <property type="match status" value="1"/>
</dbReference>
<organism>
    <name type="scientific">Branchiostoma floridae</name>
    <name type="common">Florida lancelet</name>
    <name type="synonym">Amphioxus</name>
    <dbReference type="NCBI Taxonomy" id="7739"/>
    <lineage>
        <taxon>Eukaryota</taxon>
        <taxon>Metazoa</taxon>
        <taxon>Chordata</taxon>
        <taxon>Cephalochordata</taxon>
        <taxon>Leptocardii</taxon>
        <taxon>Amphioxiformes</taxon>
        <taxon>Branchiostomatidae</taxon>
        <taxon>Branchiostoma</taxon>
    </lineage>
</organism>
<dbReference type="AlphaFoldDB" id="C3ZRG5"/>
<dbReference type="eggNOG" id="KOG2177">
    <property type="taxonomic scope" value="Eukaryota"/>
</dbReference>